<dbReference type="PANTHER" id="PTHR43662">
    <property type="match status" value="1"/>
</dbReference>
<feature type="domain" description="WSC" evidence="1">
    <location>
        <begin position="383"/>
        <end position="479"/>
    </location>
</feature>
<organism evidence="2 3">
    <name type="scientific">Serendipita vermifera MAFF 305830</name>
    <dbReference type="NCBI Taxonomy" id="933852"/>
    <lineage>
        <taxon>Eukaryota</taxon>
        <taxon>Fungi</taxon>
        <taxon>Dikarya</taxon>
        <taxon>Basidiomycota</taxon>
        <taxon>Agaricomycotina</taxon>
        <taxon>Agaricomycetes</taxon>
        <taxon>Sebacinales</taxon>
        <taxon>Serendipitaceae</taxon>
        <taxon>Serendipita</taxon>
    </lineage>
</organism>
<dbReference type="AlphaFoldDB" id="A0A0C3AMF1"/>
<dbReference type="Pfam" id="PF09362">
    <property type="entry name" value="DUF1996"/>
    <property type="match status" value="1"/>
</dbReference>
<dbReference type="Proteomes" id="UP000054097">
    <property type="component" value="Unassembled WGS sequence"/>
</dbReference>
<dbReference type="STRING" id="933852.A0A0C3AMF1"/>
<dbReference type="EMBL" id="KN824390">
    <property type="protein sequence ID" value="KIM21189.1"/>
    <property type="molecule type" value="Genomic_DNA"/>
</dbReference>
<gene>
    <name evidence="2" type="ORF">M408DRAFT_333614</name>
</gene>
<keyword evidence="3" id="KW-1185">Reference proteome</keyword>
<reference evidence="3" key="2">
    <citation type="submission" date="2015-01" db="EMBL/GenBank/DDBJ databases">
        <title>Evolutionary Origins and Diversification of the Mycorrhizal Mutualists.</title>
        <authorList>
            <consortium name="DOE Joint Genome Institute"/>
            <consortium name="Mycorrhizal Genomics Consortium"/>
            <person name="Kohler A."/>
            <person name="Kuo A."/>
            <person name="Nagy L.G."/>
            <person name="Floudas D."/>
            <person name="Copeland A."/>
            <person name="Barry K.W."/>
            <person name="Cichocki N."/>
            <person name="Veneault-Fourrey C."/>
            <person name="LaButti K."/>
            <person name="Lindquist E.A."/>
            <person name="Lipzen A."/>
            <person name="Lundell T."/>
            <person name="Morin E."/>
            <person name="Murat C."/>
            <person name="Riley R."/>
            <person name="Ohm R."/>
            <person name="Sun H."/>
            <person name="Tunlid A."/>
            <person name="Henrissat B."/>
            <person name="Grigoriev I.V."/>
            <person name="Hibbett D.S."/>
            <person name="Martin F."/>
        </authorList>
    </citation>
    <scope>NUCLEOTIDE SEQUENCE [LARGE SCALE GENOMIC DNA]</scope>
    <source>
        <strain evidence="3">MAFF 305830</strain>
    </source>
</reference>
<dbReference type="HOGENOM" id="CLU_014722_3_2_1"/>
<reference evidence="2 3" key="1">
    <citation type="submission" date="2014-04" db="EMBL/GenBank/DDBJ databases">
        <authorList>
            <consortium name="DOE Joint Genome Institute"/>
            <person name="Kuo A."/>
            <person name="Zuccaro A."/>
            <person name="Kohler A."/>
            <person name="Nagy L.G."/>
            <person name="Floudas D."/>
            <person name="Copeland A."/>
            <person name="Barry K.W."/>
            <person name="Cichocki N."/>
            <person name="Veneault-Fourrey C."/>
            <person name="LaButti K."/>
            <person name="Lindquist E.A."/>
            <person name="Lipzen A."/>
            <person name="Lundell T."/>
            <person name="Morin E."/>
            <person name="Murat C."/>
            <person name="Sun H."/>
            <person name="Tunlid A."/>
            <person name="Henrissat B."/>
            <person name="Grigoriev I.V."/>
            <person name="Hibbett D.S."/>
            <person name="Martin F."/>
            <person name="Nordberg H.P."/>
            <person name="Cantor M.N."/>
            <person name="Hua S.X."/>
        </authorList>
    </citation>
    <scope>NUCLEOTIDE SEQUENCE [LARGE SCALE GENOMIC DNA]</scope>
    <source>
        <strain evidence="2 3">MAFF 305830</strain>
    </source>
</reference>
<proteinExistence type="predicted"/>
<evidence type="ECO:0000313" key="3">
    <source>
        <dbReference type="Proteomes" id="UP000054097"/>
    </source>
</evidence>
<sequence>MYFSALILAGLISDAFSFVILPSKVLISTRLDPIVEPGRSSSHLHNIVGGNRFNATYDPAFLLSSTCTTSPVTADKSAYWQPGMYFMNRTTNPMSYTRVASSYNIYYLPRGTPGEIKAFPEGFRMIAGDASRNTYNASLFDNQAVSWVCLDYNNPGVNGKETPGFPTTNCPDGMRGQVFFPSCWDGVNLDSANHRDHVAYPIQNYNGGDCPSSHPVKLVSLFYEQIFSTGGFNGDGQSWILANGDVTGYSLHADFQNGWDSPSILQSVIDECNADNGNGNMRDCAPLQPYIDETAREACQLDPTIRVPDEDVGLFHDNTIPILLGNNPVWIASQTKPVNSSYAETASWGRVGSLSEAVGSKGARPIALNTTSGVQVDDTDANDWESRGCIADSTTGRALEAVAITDEPEMSLRKCAILCESRGYSIAGVEFGHECYCDYALRNGVRMDLIANVSCGIPCTGNPYENCGGAQSLTIIAKEGVIIRTTGEASFAQAIRVHSYFLLAVPLVIMSITTF</sequence>
<dbReference type="InterPro" id="IPR002889">
    <property type="entry name" value="WSC_carb-bd"/>
</dbReference>
<evidence type="ECO:0000259" key="1">
    <source>
        <dbReference type="PROSITE" id="PS51212"/>
    </source>
</evidence>
<dbReference type="Pfam" id="PF01822">
    <property type="entry name" value="WSC"/>
    <property type="match status" value="1"/>
</dbReference>
<dbReference type="OrthoDB" id="74764at2759"/>
<accession>A0A0C3AMF1</accession>
<evidence type="ECO:0000313" key="2">
    <source>
        <dbReference type="EMBL" id="KIM21189.1"/>
    </source>
</evidence>
<dbReference type="SMART" id="SM00321">
    <property type="entry name" value="WSC"/>
    <property type="match status" value="1"/>
</dbReference>
<dbReference type="PROSITE" id="PS51212">
    <property type="entry name" value="WSC"/>
    <property type="match status" value="1"/>
</dbReference>
<protein>
    <recommendedName>
        <fullName evidence="1">WSC domain-containing protein</fullName>
    </recommendedName>
</protein>
<name>A0A0C3AMF1_SERVB</name>
<dbReference type="PANTHER" id="PTHR43662:SF3">
    <property type="entry name" value="DOMAIN PROTEIN, PUTATIVE (AFU_ORTHOLOGUE AFUA_6G11970)-RELATED"/>
    <property type="match status" value="1"/>
</dbReference>
<dbReference type="InterPro" id="IPR018535">
    <property type="entry name" value="DUF1996"/>
</dbReference>